<sequence length="178" mass="19212">MSPMDEKSSSEPTVNVLTIEQPAATLSPTDRTSALSASKDTDSTHSSEKNPLSPFYSHPTTRYSLDAHKTHSNQNMSFSENNDVEACLTQEQTKGSMLKTFTTTKECTVWPGQGAMRRKKKAMKAARQRTGLCGCMAGYSKRTRIFIKLVVALLVIGIAIGVGVGISKSVGGGIWGDH</sequence>
<comment type="caution">
    <text evidence="3">The sequence shown here is derived from an EMBL/GenBank/DDBJ whole genome shotgun (WGS) entry which is preliminary data.</text>
</comment>
<keyword evidence="2" id="KW-1133">Transmembrane helix</keyword>
<evidence type="ECO:0000313" key="3">
    <source>
        <dbReference type="EMBL" id="KAL3428278.1"/>
    </source>
</evidence>
<name>A0ABR4PY30_9HELO</name>
<feature type="compositionally biased region" description="Polar residues" evidence="1">
    <location>
        <begin position="10"/>
        <end position="38"/>
    </location>
</feature>
<organism evidence="3 4">
    <name type="scientific">Phlyctema vagabunda</name>
    <dbReference type="NCBI Taxonomy" id="108571"/>
    <lineage>
        <taxon>Eukaryota</taxon>
        <taxon>Fungi</taxon>
        <taxon>Dikarya</taxon>
        <taxon>Ascomycota</taxon>
        <taxon>Pezizomycotina</taxon>
        <taxon>Leotiomycetes</taxon>
        <taxon>Helotiales</taxon>
        <taxon>Dermateaceae</taxon>
        <taxon>Phlyctema</taxon>
    </lineage>
</organism>
<feature type="compositionally biased region" description="Basic and acidic residues" evidence="1">
    <location>
        <begin position="39"/>
        <end position="48"/>
    </location>
</feature>
<dbReference type="EMBL" id="JBFCZG010000001">
    <property type="protein sequence ID" value="KAL3428278.1"/>
    <property type="molecule type" value="Genomic_DNA"/>
</dbReference>
<keyword evidence="4" id="KW-1185">Reference proteome</keyword>
<reference evidence="3 4" key="1">
    <citation type="submission" date="2024-06" db="EMBL/GenBank/DDBJ databases">
        <title>Complete genome of Phlyctema vagabunda strain 19-DSS-EL-015.</title>
        <authorList>
            <person name="Fiorenzani C."/>
        </authorList>
    </citation>
    <scope>NUCLEOTIDE SEQUENCE [LARGE SCALE GENOMIC DNA]</scope>
    <source>
        <strain evidence="3 4">19-DSS-EL-015</strain>
    </source>
</reference>
<feature type="transmembrane region" description="Helical" evidence="2">
    <location>
        <begin position="145"/>
        <end position="166"/>
    </location>
</feature>
<proteinExistence type="predicted"/>
<feature type="region of interest" description="Disordered" evidence="1">
    <location>
        <begin position="1"/>
        <end position="61"/>
    </location>
</feature>
<evidence type="ECO:0000256" key="2">
    <source>
        <dbReference type="SAM" id="Phobius"/>
    </source>
</evidence>
<evidence type="ECO:0000313" key="4">
    <source>
        <dbReference type="Proteomes" id="UP001629113"/>
    </source>
</evidence>
<keyword evidence="2" id="KW-0812">Transmembrane</keyword>
<accession>A0ABR4PY30</accession>
<dbReference type="Proteomes" id="UP001629113">
    <property type="component" value="Unassembled WGS sequence"/>
</dbReference>
<gene>
    <name evidence="3" type="ORF">PVAG01_01787</name>
</gene>
<keyword evidence="2" id="KW-0472">Membrane</keyword>
<protein>
    <submittedName>
        <fullName evidence="3">Uncharacterized protein</fullName>
    </submittedName>
</protein>
<evidence type="ECO:0000256" key="1">
    <source>
        <dbReference type="SAM" id="MobiDB-lite"/>
    </source>
</evidence>